<keyword evidence="1 7" id="KW-1003">Cell membrane</keyword>
<dbReference type="Gene3D" id="3.30.1490.480">
    <property type="entry name" value="Endolytic murein transglycosylase"/>
    <property type="match status" value="1"/>
</dbReference>
<evidence type="ECO:0000313" key="9">
    <source>
        <dbReference type="Proteomes" id="UP000474296"/>
    </source>
</evidence>
<accession>A0A6M0CM89</accession>
<organism evidence="8 9">
    <name type="scientific">Spongiivirga citrea</name>
    <dbReference type="NCBI Taxonomy" id="1481457"/>
    <lineage>
        <taxon>Bacteria</taxon>
        <taxon>Pseudomonadati</taxon>
        <taxon>Bacteroidota</taxon>
        <taxon>Flavobacteriia</taxon>
        <taxon>Flavobacteriales</taxon>
        <taxon>Flavobacteriaceae</taxon>
        <taxon>Spongiivirga</taxon>
    </lineage>
</organism>
<dbReference type="NCBIfam" id="TIGR00247">
    <property type="entry name" value="endolytic transglycosylase MltG"/>
    <property type="match status" value="1"/>
</dbReference>
<dbReference type="HAMAP" id="MF_02065">
    <property type="entry name" value="MltG"/>
    <property type="match status" value="1"/>
</dbReference>
<dbReference type="EC" id="4.2.2.29" evidence="7"/>
<dbReference type="PANTHER" id="PTHR30518:SF2">
    <property type="entry name" value="ENDOLYTIC MUREIN TRANSGLYCOSYLASE"/>
    <property type="match status" value="1"/>
</dbReference>
<feature type="transmembrane region" description="Helical" evidence="7">
    <location>
        <begin position="12"/>
        <end position="29"/>
    </location>
</feature>
<dbReference type="GO" id="GO:0008932">
    <property type="term" value="F:lytic endotransglycosylase activity"/>
    <property type="evidence" value="ECO:0007669"/>
    <property type="project" value="UniProtKB-UniRule"/>
</dbReference>
<feature type="site" description="Important for catalytic activity" evidence="7">
    <location>
        <position position="225"/>
    </location>
</feature>
<dbReference type="EMBL" id="JAABOQ010000002">
    <property type="protein sequence ID" value="NER16567.1"/>
    <property type="molecule type" value="Genomic_DNA"/>
</dbReference>
<comment type="catalytic activity">
    <reaction evidence="7">
        <text>a peptidoglycan chain = a peptidoglycan chain with N-acetyl-1,6-anhydromuramyl-[peptide] at the reducing end + a peptidoglycan chain with N-acetylglucosamine at the non-reducing end.</text>
        <dbReference type="EC" id="4.2.2.29"/>
    </reaction>
</comment>
<dbReference type="GO" id="GO:0009252">
    <property type="term" value="P:peptidoglycan biosynthetic process"/>
    <property type="evidence" value="ECO:0007669"/>
    <property type="project" value="UniProtKB-UniRule"/>
</dbReference>
<keyword evidence="9" id="KW-1185">Reference proteome</keyword>
<dbReference type="PANTHER" id="PTHR30518">
    <property type="entry name" value="ENDOLYTIC MUREIN TRANSGLYCOSYLASE"/>
    <property type="match status" value="1"/>
</dbReference>
<comment type="similarity">
    <text evidence="7">Belongs to the transglycosylase MltG family.</text>
</comment>
<sequence>MKLGNSFRPIMMIFILVILITGVFAFWVYNALHSPVSHSNAERYIVIEQGSSSNSILQTLEKNNVLQAPLATKLYVRFFNMDAKMEAGDYKFPSPISPIEVINQLKNGKKRTKTLTIPEGWTRFEIAKRIVKEFPVAPSLTEKEVLKLMDDTSLIEDIDSKAKNLEGYLYPTTYEFEFGTHPKDVIAKMVQQFKSVWRPEWDRLALEKGRTKQEIITIASLIENETKIDSERDLVASVIYNRLERGIPLGIDATNVYIAKLLGRWDGIIHKSDVEVEHPYNTRKIRGLPPGPISSPSSTAIEAALNPAKTDNLYYVLNVEANDGSHHFYNNATDFSRGKADYQRWLAGQRGN</sequence>
<proteinExistence type="inferred from homology"/>
<evidence type="ECO:0000256" key="6">
    <source>
        <dbReference type="ARBA" id="ARBA00023316"/>
    </source>
</evidence>
<keyword evidence="5 7" id="KW-0456">Lyase</keyword>
<evidence type="ECO:0000256" key="4">
    <source>
        <dbReference type="ARBA" id="ARBA00023136"/>
    </source>
</evidence>
<comment type="subcellular location">
    <subcellularLocation>
        <location evidence="7">Cell membrane</location>
        <topology evidence="7">Single-pass membrane protein</topology>
    </subcellularLocation>
</comment>
<evidence type="ECO:0000256" key="2">
    <source>
        <dbReference type="ARBA" id="ARBA00022692"/>
    </source>
</evidence>
<dbReference type="Proteomes" id="UP000474296">
    <property type="component" value="Unassembled WGS sequence"/>
</dbReference>
<dbReference type="RefSeq" id="WP_164029839.1">
    <property type="nucleotide sequence ID" value="NZ_JAABOQ010000002.1"/>
</dbReference>
<dbReference type="InterPro" id="IPR003770">
    <property type="entry name" value="MLTG-like"/>
</dbReference>
<gene>
    <name evidence="7 8" type="primary">mltG</name>
    <name evidence="8" type="ORF">GWK10_05060</name>
</gene>
<evidence type="ECO:0000256" key="7">
    <source>
        <dbReference type="HAMAP-Rule" id="MF_02065"/>
    </source>
</evidence>
<dbReference type="GO" id="GO:0071555">
    <property type="term" value="P:cell wall organization"/>
    <property type="evidence" value="ECO:0007669"/>
    <property type="project" value="UniProtKB-KW"/>
</dbReference>
<protein>
    <recommendedName>
        <fullName evidence="7">Endolytic murein transglycosylase</fullName>
        <ecNumber evidence="7">4.2.2.29</ecNumber>
    </recommendedName>
    <alternativeName>
        <fullName evidence="7">Peptidoglycan lytic transglycosylase</fullName>
    </alternativeName>
    <alternativeName>
        <fullName evidence="7">Peptidoglycan polymerization terminase</fullName>
    </alternativeName>
</protein>
<dbReference type="AlphaFoldDB" id="A0A6M0CM89"/>
<comment type="caution">
    <text evidence="8">The sequence shown here is derived from an EMBL/GenBank/DDBJ whole genome shotgun (WGS) entry which is preliminary data.</text>
</comment>
<evidence type="ECO:0000256" key="1">
    <source>
        <dbReference type="ARBA" id="ARBA00022475"/>
    </source>
</evidence>
<evidence type="ECO:0000256" key="5">
    <source>
        <dbReference type="ARBA" id="ARBA00023239"/>
    </source>
</evidence>
<evidence type="ECO:0000256" key="3">
    <source>
        <dbReference type="ARBA" id="ARBA00022989"/>
    </source>
</evidence>
<reference evidence="8 9" key="1">
    <citation type="submission" date="2020-01" db="EMBL/GenBank/DDBJ databases">
        <title>Spongiivirga citrea KCTC 32990T.</title>
        <authorList>
            <person name="Wang G."/>
        </authorList>
    </citation>
    <scope>NUCLEOTIDE SEQUENCE [LARGE SCALE GENOMIC DNA]</scope>
    <source>
        <strain evidence="8 9">KCTC 32990</strain>
    </source>
</reference>
<dbReference type="GO" id="GO:0005886">
    <property type="term" value="C:plasma membrane"/>
    <property type="evidence" value="ECO:0007669"/>
    <property type="project" value="UniProtKB-SubCell"/>
</dbReference>
<keyword evidence="3 7" id="KW-1133">Transmembrane helix</keyword>
<comment type="function">
    <text evidence="7">Functions as a peptidoglycan terminase that cleaves nascent peptidoglycan strands endolytically to terminate their elongation.</text>
</comment>
<dbReference type="Pfam" id="PF02618">
    <property type="entry name" value="YceG"/>
    <property type="match status" value="1"/>
</dbReference>
<keyword evidence="2 7" id="KW-0812">Transmembrane</keyword>
<keyword evidence="4 7" id="KW-0472">Membrane</keyword>
<keyword evidence="6 7" id="KW-0961">Cell wall biogenesis/degradation</keyword>
<name>A0A6M0CM89_9FLAO</name>
<evidence type="ECO:0000313" key="8">
    <source>
        <dbReference type="EMBL" id="NER16567.1"/>
    </source>
</evidence>